<reference evidence="1 2" key="1">
    <citation type="submission" date="2016-02" db="EMBL/GenBank/DDBJ databases">
        <authorList>
            <person name="Wen L."/>
            <person name="He K."/>
            <person name="Yang H."/>
        </authorList>
    </citation>
    <scope>NUCLEOTIDE SEQUENCE [LARGE SCALE GENOMIC DNA]</scope>
    <source>
        <strain evidence="1 2">CMW7778B</strain>
    </source>
</reference>
<sequence>MFIITDDSLSITLLGSIPLKESDAHQIDDIPAKRAIMQSVFPPRKGHSVKKTSNISEHTNIDAFNVNVENGRIAAINMNATVRI</sequence>
<proteinExistence type="predicted"/>
<name>A0A135Z4B9_GARVA</name>
<comment type="caution">
    <text evidence="1">The sequence shown here is derived from an EMBL/GenBank/DDBJ whole genome shotgun (WGS) entry which is preliminary data.</text>
</comment>
<dbReference type="EMBL" id="LSRC01000045">
    <property type="protein sequence ID" value="KXI16461.1"/>
    <property type="molecule type" value="Genomic_DNA"/>
</dbReference>
<evidence type="ECO:0000313" key="1">
    <source>
        <dbReference type="EMBL" id="KXI16461.1"/>
    </source>
</evidence>
<dbReference type="AlphaFoldDB" id="A0A135Z4B9"/>
<organism evidence="1 2">
    <name type="scientific">Gardnerella vaginalis</name>
    <dbReference type="NCBI Taxonomy" id="2702"/>
    <lineage>
        <taxon>Bacteria</taxon>
        <taxon>Bacillati</taxon>
        <taxon>Actinomycetota</taxon>
        <taxon>Actinomycetes</taxon>
        <taxon>Bifidobacteriales</taxon>
        <taxon>Bifidobacteriaceae</taxon>
        <taxon>Gardnerella</taxon>
    </lineage>
</organism>
<evidence type="ECO:0000313" key="2">
    <source>
        <dbReference type="Proteomes" id="UP000070505"/>
    </source>
</evidence>
<dbReference type="Proteomes" id="UP000070505">
    <property type="component" value="Unassembled WGS sequence"/>
</dbReference>
<gene>
    <name evidence="1" type="ORF">HMPREF3230_01072</name>
</gene>
<accession>A0A135Z4B9</accession>
<protein>
    <submittedName>
        <fullName evidence="1">Uncharacterized protein</fullName>
    </submittedName>
</protein>